<organism evidence="1 2">
    <name type="scientific">Lynx pardinus</name>
    <name type="common">Iberian lynx</name>
    <name type="synonym">Felis pardina</name>
    <dbReference type="NCBI Taxonomy" id="191816"/>
    <lineage>
        <taxon>Eukaryota</taxon>
        <taxon>Metazoa</taxon>
        <taxon>Chordata</taxon>
        <taxon>Craniata</taxon>
        <taxon>Vertebrata</taxon>
        <taxon>Euteleostomi</taxon>
        <taxon>Mammalia</taxon>
        <taxon>Eutheria</taxon>
        <taxon>Laurasiatheria</taxon>
        <taxon>Carnivora</taxon>
        <taxon>Feliformia</taxon>
        <taxon>Felidae</taxon>
        <taxon>Felinae</taxon>
        <taxon>Lynx</taxon>
    </lineage>
</organism>
<name>A0A485PC80_LYNPA</name>
<dbReference type="EMBL" id="CAAGRJ010030734">
    <property type="protein sequence ID" value="VFV41679.1"/>
    <property type="molecule type" value="Genomic_DNA"/>
</dbReference>
<gene>
    <name evidence="1" type="ORF">LYPA_23C013657</name>
</gene>
<keyword evidence="2" id="KW-1185">Reference proteome</keyword>
<accession>A0A485PC80</accession>
<dbReference type="AlphaFoldDB" id="A0A485PC80"/>
<proteinExistence type="predicted"/>
<evidence type="ECO:0000313" key="1">
    <source>
        <dbReference type="EMBL" id="VFV41679.1"/>
    </source>
</evidence>
<evidence type="ECO:0000313" key="2">
    <source>
        <dbReference type="Proteomes" id="UP000386466"/>
    </source>
</evidence>
<reference evidence="1 2" key="1">
    <citation type="submission" date="2019-01" db="EMBL/GenBank/DDBJ databases">
        <authorList>
            <person name="Alioto T."/>
            <person name="Alioto T."/>
        </authorList>
    </citation>
    <scope>NUCLEOTIDE SEQUENCE [LARGE SCALE GENOMIC DNA]</scope>
</reference>
<dbReference type="Proteomes" id="UP000386466">
    <property type="component" value="Unassembled WGS sequence"/>
</dbReference>
<protein>
    <submittedName>
        <fullName evidence="1">Uncharacterized protein</fullName>
    </submittedName>
</protein>
<sequence>MTAVHYTVDDCGCLTFISKLDIPNRTPSICHGKVPQHGQEDHDSGLKNSLQNSTTQVCIYEVDKHDCHKFCITGIMEP</sequence>